<dbReference type="AlphaFoldDB" id="C0B5W5"/>
<gene>
    <name evidence="1" type="ORF">COPCOM_00536</name>
</gene>
<evidence type="ECO:0000313" key="1">
    <source>
        <dbReference type="EMBL" id="EEG91099.1"/>
    </source>
</evidence>
<accession>C0B5W5</accession>
<protein>
    <submittedName>
        <fullName evidence="1">Uncharacterized protein</fullName>
    </submittedName>
</protein>
<comment type="caution">
    <text evidence="1">The sequence shown here is derived from an EMBL/GenBank/DDBJ whole genome shotgun (WGS) entry which is preliminary data.</text>
</comment>
<name>C0B5W5_9FIRM</name>
<reference evidence="1 2" key="2">
    <citation type="submission" date="2009-03" db="EMBL/GenBank/DDBJ databases">
        <title>Draft genome sequence of Coprococcus comes (ATCC 27758).</title>
        <authorList>
            <person name="Sudarsanam P."/>
            <person name="Ley R."/>
            <person name="Guruge J."/>
            <person name="Turnbaugh P.J."/>
            <person name="Mahowald M."/>
            <person name="Liep D."/>
            <person name="Gordon J."/>
        </authorList>
    </citation>
    <scope>NUCLEOTIDE SEQUENCE [LARGE SCALE GENOMIC DNA]</scope>
    <source>
        <strain evidence="1 2">ATCC 27758</strain>
    </source>
</reference>
<dbReference type="EMBL" id="ABVR01000034">
    <property type="protein sequence ID" value="EEG91099.1"/>
    <property type="molecule type" value="Genomic_DNA"/>
</dbReference>
<proteinExistence type="predicted"/>
<dbReference type="Proteomes" id="UP000003793">
    <property type="component" value="Unassembled WGS sequence"/>
</dbReference>
<reference evidence="1 2" key="1">
    <citation type="submission" date="2009-02" db="EMBL/GenBank/DDBJ databases">
        <authorList>
            <person name="Fulton L."/>
            <person name="Clifton S."/>
            <person name="Fulton B."/>
            <person name="Xu J."/>
            <person name="Minx P."/>
            <person name="Pepin K.H."/>
            <person name="Johnson M."/>
            <person name="Bhonagiri V."/>
            <person name="Nash W.E."/>
            <person name="Mardis E.R."/>
            <person name="Wilson R.K."/>
        </authorList>
    </citation>
    <scope>NUCLEOTIDE SEQUENCE [LARGE SCALE GENOMIC DNA]</scope>
    <source>
        <strain evidence="1 2">ATCC 27758</strain>
    </source>
</reference>
<dbReference type="HOGENOM" id="CLU_3078782_0_0_9"/>
<organism evidence="1 2">
    <name type="scientific">Coprococcus comes ATCC 27758</name>
    <dbReference type="NCBI Taxonomy" id="470146"/>
    <lineage>
        <taxon>Bacteria</taxon>
        <taxon>Bacillati</taxon>
        <taxon>Bacillota</taxon>
        <taxon>Clostridia</taxon>
        <taxon>Lachnospirales</taxon>
        <taxon>Lachnospiraceae</taxon>
        <taxon>Coprococcus</taxon>
    </lineage>
</organism>
<sequence>MNKEQLLNEWLEEEKVAHIHGWDFSHIHGKYEEETIYLGIIVKLFVTIYCLK</sequence>
<evidence type="ECO:0000313" key="2">
    <source>
        <dbReference type="Proteomes" id="UP000003793"/>
    </source>
</evidence>